<comment type="subcellular location">
    <subcellularLocation>
        <location evidence="2 6">Cytoplasm</location>
    </subcellularLocation>
</comment>
<feature type="domain" description="RecX first three-helical" evidence="10">
    <location>
        <begin position="142"/>
        <end position="181"/>
    </location>
</feature>
<dbReference type="HAMAP" id="MF_01114">
    <property type="entry name" value="RecX"/>
    <property type="match status" value="1"/>
</dbReference>
<evidence type="ECO:0000256" key="7">
    <source>
        <dbReference type="SAM" id="MobiDB-lite"/>
    </source>
</evidence>
<dbReference type="InterPro" id="IPR053924">
    <property type="entry name" value="RecX_HTH_2nd"/>
</dbReference>
<feature type="domain" description="RecX second three-helical" evidence="8">
    <location>
        <begin position="188"/>
        <end position="229"/>
    </location>
</feature>
<evidence type="ECO:0000259" key="9">
    <source>
        <dbReference type="Pfam" id="PF21981"/>
    </source>
</evidence>
<dbReference type="RefSeq" id="WP_084099146.1">
    <property type="nucleotide sequence ID" value="NZ_FWXK01000005.1"/>
</dbReference>
<evidence type="ECO:0000256" key="2">
    <source>
        <dbReference type="ARBA" id="ARBA00004496"/>
    </source>
</evidence>
<evidence type="ECO:0000256" key="5">
    <source>
        <dbReference type="ARBA" id="ARBA00022490"/>
    </source>
</evidence>
<dbReference type="PANTHER" id="PTHR33602:SF1">
    <property type="entry name" value="REGULATORY PROTEIN RECX FAMILY PROTEIN"/>
    <property type="match status" value="1"/>
</dbReference>
<evidence type="ECO:0000313" key="11">
    <source>
        <dbReference type="EMBL" id="SMC41723.1"/>
    </source>
</evidence>
<accession>A0A1W1Z020</accession>
<comment type="similarity">
    <text evidence="3 6">Belongs to the RecX family.</text>
</comment>
<dbReference type="STRING" id="371602.SAMN04487984_1014"/>
<feature type="domain" description="RecX third three-helical" evidence="9">
    <location>
        <begin position="236"/>
        <end position="283"/>
    </location>
</feature>
<keyword evidence="12" id="KW-1185">Reference proteome</keyword>
<comment type="function">
    <text evidence="1 6">Modulates RecA activity.</text>
</comment>
<dbReference type="NCBIfam" id="NF010733">
    <property type="entry name" value="PRK14135.1"/>
    <property type="match status" value="1"/>
</dbReference>
<evidence type="ECO:0000259" key="10">
    <source>
        <dbReference type="Pfam" id="PF21982"/>
    </source>
</evidence>
<dbReference type="InterPro" id="IPR053926">
    <property type="entry name" value="RecX_HTH_1st"/>
</dbReference>
<dbReference type="Pfam" id="PF21982">
    <property type="entry name" value="RecX_HTH1"/>
    <property type="match status" value="1"/>
</dbReference>
<feature type="domain" description="RecX third three-helical" evidence="9">
    <location>
        <begin position="298"/>
        <end position="341"/>
    </location>
</feature>
<dbReference type="Pfam" id="PF02631">
    <property type="entry name" value="RecX_HTH2"/>
    <property type="match status" value="1"/>
</dbReference>
<dbReference type="Proteomes" id="UP000243884">
    <property type="component" value="Unassembled WGS sequence"/>
</dbReference>
<gene>
    <name evidence="6" type="primary">recX</name>
    <name evidence="11" type="ORF">SAMN04487984_1014</name>
</gene>
<dbReference type="InterPro" id="IPR003783">
    <property type="entry name" value="Regulatory_RecX"/>
</dbReference>
<dbReference type="OrthoDB" id="5421057at2"/>
<evidence type="ECO:0000256" key="6">
    <source>
        <dbReference type="HAMAP-Rule" id="MF_01114"/>
    </source>
</evidence>
<sequence length="348" mass="40492">MVKKYQRLSEIDATDTDNHARISDIENKNNQQVSRKRRYSKANQSTTHSTTNEANQLLEKAQQLKKNKNDGADTNEPTIMKAGRLTAIAVQKNKQRFNLFIDGQFAIGIGEATLVHFALSKGQLIDEELLNQIKTYDHCDYAYQVGLNYLMHKLRSKKEVNEKLQEQDFSEDAIHFAINKLTNLHLIDDDNYGRSYVRTEMRAGKKGSRVIARDLRKKGLSDDLIQDVLTEFDTNQEWGNAYSMGEKYFDKQIRKHSVRDSVQRVKTHLLSKGYNHDMVNDVVQRIEQSTDDLSIEHQALHKEADKLWRKHRQLTDKERTFKVKGKLMQKGYDIDEINRYLEEKGTND</sequence>
<organism evidence="11 12">
    <name type="scientific">Aerococcus suis</name>
    <dbReference type="NCBI Taxonomy" id="371602"/>
    <lineage>
        <taxon>Bacteria</taxon>
        <taxon>Bacillati</taxon>
        <taxon>Bacillota</taxon>
        <taxon>Bacilli</taxon>
        <taxon>Lactobacillales</taxon>
        <taxon>Aerococcaceae</taxon>
        <taxon>Aerococcus</taxon>
    </lineage>
</organism>
<dbReference type="GO" id="GO:0006282">
    <property type="term" value="P:regulation of DNA repair"/>
    <property type="evidence" value="ECO:0007669"/>
    <property type="project" value="UniProtKB-UniRule"/>
</dbReference>
<dbReference type="PANTHER" id="PTHR33602">
    <property type="entry name" value="REGULATORY PROTEIN RECX FAMILY PROTEIN"/>
    <property type="match status" value="1"/>
</dbReference>
<dbReference type="EMBL" id="FWXK01000005">
    <property type="protein sequence ID" value="SMC41723.1"/>
    <property type="molecule type" value="Genomic_DNA"/>
</dbReference>
<evidence type="ECO:0000256" key="4">
    <source>
        <dbReference type="ARBA" id="ARBA00018111"/>
    </source>
</evidence>
<dbReference type="InterPro" id="IPR053925">
    <property type="entry name" value="RecX_HTH_3rd"/>
</dbReference>
<name>A0A1W1Z020_9LACT</name>
<evidence type="ECO:0000256" key="1">
    <source>
        <dbReference type="ARBA" id="ARBA00003529"/>
    </source>
</evidence>
<protein>
    <recommendedName>
        <fullName evidence="4 6">Regulatory protein RecX</fullName>
    </recommendedName>
</protein>
<proteinExistence type="inferred from homology"/>
<keyword evidence="5 6" id="KW-0963">Cytoplasm</keyword>
<evidence type="ECO:0000259" key="8">
    <source>
        <dbReference type="Pfam" id="PF02631"/>
    </source>
</evidence>
<feature type="compositionally biased region" description="Polar residues" evidence="7">
    <location>
        <begin position="41"/>
        <end position="54"/>
    </location>
</feature>
<dbReference type="Gene3D" id="1.10.10.10">
    <property type="entry name" value="Winged helix-like DNA-binding domain superfamily/Winged helix DNA-binding domain"/>
    <property type="match status" value="4"/>
</dbReference>
<feature type="region of interest" description="Disordered" evidence="7">
    <location>
        <begin position="19"/>
        <end position="54"/>
    </location>
</feature>
<dbReference type="InterPro" id="IPR036388">
    <property type="entry name" value="WH-like_DNA-bd_sf"/>
</dbReference>
<evidence type="ECO:0000256" key="3">
    <source>
        <dbReference type="ARBA" id="ARBA00009695"/>
    </source>
</evidence>
<evidence type="ECO:0000313" key="12">
    <source>
        <dbReference type="Proteomes" id="UP000243884"/>
    </source>
</evidence>
<dbReference type="Pfam" id="PF21981">
    <property type="entry name" value="RecX_HTH3"/>
    <property type="match status" value="2"/>
</dbReference>
<dbReference type="GO" id="GO:0005737">
    <property type="term" value="C:cytoplasm"/>
    <property type="evidence" value="ECO:0007669"/>
    <property type="project" value="UniProtKB-SubCell"/>
</dbReference>
<reference evidence="12" key="1">
    <citation type="submission" date="2017-04" db="EMBL/GenBank/DDBJ databases">
        <authorList>
            <person name="Varghese N."/>
            <person name="Submissions S."/>
        </authorList>
    </citation>
    <scope>NUCLEOTIDE SEQUENCE [LARGE SCALE GENOMIC DNA]</scope>
    <source>
        <strain evidence="12">DSM 21500</strain>
    </source>
</reference>
<dbReference type="AlphaFoldDB" id="A0A1W1Z020"/>